<name>A0A9N9JN14_9GLOM</name>
<evidence type="ECO:0000313" key="3">
    <source>
        <dbReference type="Proteomes" id="UP000789342"/>
    </source>
</evidence>
<evidence type="ECO:0000313" key="2">
    <source>
        <dbReference type="EMBL" id="CAG8786704.1"/>
    </source>
</evidence>
<dbReference type="Proteomes" id="UP000789342">
    <property type="component" value="Unassembled WGS sequence"/>
</dbReference>
<protein>
    <submittedName>
        <fullName evidence="2">18014_t:CDS:1</fullName>
    </submittedName>
</protein>
<reference evidence="2" key="1">
    <citation type="submission" date="2021-06" db="EMBL/GenBank/DDBJ databases">
        <authorList>
            <person name="Kallberg Y."/>
            <person name="Tangrot J."/>
            <person name="Rosling A."/>
        </authorList>
    </citation>
    <scope>NUCLEOTIDE SEQUENCE</scope>
    <source>
        <strain evidence="2">CL551</strain>
    </source>
</reference>
<accession>A0A9N9JN14</accession>
<proteinExistence type="predicted"/>
<feature type="region of interest" description="Disordered" evidence="1">
    <location>
        <begin position="1"/>
        <end position="24"/>
    </location>
</feature>
<sequence length="151" mass="17389">MDDTSYLKSSNRPFEFPPPFSGTSSENDKIQLFRFIGSIPRWEGYPLLFIVVSNIDYKKPDADIESFLDDWNNIRQEVQSLNGGGGASPLQYAHCIKIMDNYKTYRKDDNVDEINQLIENMSCDLKYHSITSLPNLIDHLSSLTSFQRKLL</sequence>
<keyword evidence="3" id="KW-1185">Reference proteome</keyword>
<dbReference type="AlphaFoldDB" id="A0A9N9JN14"/>
<feature type="non-terminal residue" evidence="2">
    <location>
        <position position="151"/>
    </location>
</feature>
<organism evidence="2 3">
    <name type="scientific">Acaulospora morrowiae</name>
    <dbReference type="NCBI Taxonomy" id="94023"/>
    <lineage>
        <taxon>Eukaryota</taxon>
        <taxon>Fungi</taxon>
        <taxon>Fungi incertae sedis</taxon>
        <taxon>Mucoromycota</taxon>
        <taxon>Glomeromycotina</taxon>
        <taxon>Glomeromycetes</taxon>
        <taxon>Diversisporales</taxon>
        <taxon>Acaulosporaceae</taxon>
        <taxon>Acaulospora</taxon>
    </lineage>
</organism>
<evidence type="ECO:0000256" key="1">
    <source>
        <dbReference type="SAM" id="MobiDB-lite"/>
    </source>
</evidence>
<gene>
    <name evidence="2" type="ORF">AMORRO_LOCUS17792</name>
</gene>
<feature type="compositionally biased region" description="Polar residues" evidence="1">
    <location>
        <begin position="1"/>
        <end position="12"/>
    </location>
</feature>
<dbReference type="EMBL" id="CAJVPV010057348">
    <property type="protein sequence ID" value="CAG8786704.1"/>
    <property type="molecule type" value="Genomic_DNA"/>
</dbReference>
<comment type="caution">
    <text evidence="2">The sequence shown here is derived from an EMBL/GenBank/DDBJ whole genome shotgun (WGS) entry which is preliminary data.</text>
</comment>